<dbReference type="RefSeq" id="WP_175227888.1">
    <property type="nucleotide sequence ID" value="NZ_CADIKH010000016.1"/>
</dbReference>
<dbReference type="GO" id="GO:0005829">
    <property type="term" value="C:cytosol"/>
    <property type="evidence" value="ECO:0007669"/>
    <property type="project" value="TreeGrafter"/>
</dbReference>
<dbReference type="PANTHER" id="PTHR30419">
    <property type="entry name" value="HTH-TYPE TRANSCRIPTIONAL REGULATOR YBHD"/>
    <property type="match status" value="1"/>
</dbReference>
<dbReference type="GO" id="GO:0003677">
    <property type="term" value="F:DNA binding"/>
    <property type="evidence" value="ECO:0007669"/>
    <property type="project" value="UniProtKB-KW"/>
</dbReference>
<proteinExistence type="inferred from homology"/>
<evidence type="ECO:0000256" key="4">
    <source>
        <dbReference type="ARBA" id="ARBA00023163"/>
    </source>
</evidence>
<dbReference type="Pfam" id="PF00126">
    <property type="entry name" value="HTH_1"/>
    <property type="match status" value="1"/>
</dbReference>
<dbReference type="InterPro" id="IPR036390">
    <property type="entry name" value="WH_DNA-bd_sf"/>
</dbReference>
<accession>A0A6J5E0G5</accession>
<dbReference type="InterPro" id="IPR050950">
    <property type="entry name" value="HTH-type_LysR_regulators"/>
</dbReference>
<dbReference type="EMBL" id="CADIKH010000016">
    <property type="protein sequence ID" value="CAB3759930.1"/>
    <property type="molecule type" value="Genomic_DNA"/>
</dbReference>
<dbReference type="Gene3D" id="1.10.10.10">
    <property type="entry name" value="Winged helix-like DNA-binding domain superfamily/Winged helix DNA-binding domain"/>
    <property type="match status" value="1"/>
</dbReference>
<evidence type="ECO:0000256" key="2">
    <source>
        <dbReference type="ARBA" id="ARBA00023015"/>
    </source>
</evidence>
<dbReference type="SUPFAM" id="SSF46785">
    <property type="entry name" value="Winged helix' DNA-binding domain"/>
    <property type="match status" value="1"/>
</dbReference>
<keyword evidence="7" id="KW-1185">Reference proteome</keyword>
<keyword evidence="2" id="KW-0805">Transcription regulation</keyword>
<dbReference type="InterPro" id="IPR005119">
    <property type="entry name" value="LysR_subst-bd"/>
</dbReference>
<gene>
    <name evidence="6" type="primary">benM_1</name>
    <name evidence="6" type="ORF">LMG29542_03708</name>
</gene>
<feature type="domain" description="HTH lysR-type" evidence="5">
    <location>
        <begin position="3"/>
        <end position="60"/>
    </location>
</feature>
<dbReference type="SUPFAM" id="SSF53850">
    <property type="entry name" value="Periplasmic binding protein-like II"/>
    <property type="match status" value="1"/>
</dbReference>
<dbReference type="Proteomes" id="UP000494363">
    <property type="component" value="Unassembled WGS sequence"/>
</dbReference>
<protein>
    <submittedName>
        <fullName evidence="6">HTH-type transcriptional regulator BenM</fullName>
    </submittedName>
</protein>
<dbReference type="AlphaFoldDB" id="A0A6J5E0G5"/>
<reference evidence="6 7" key="1">
    <citation type="submission" date="2020-04" db="EMBL/GenBank/DDBJ databases">
        <authorList>
            <person name="De Canck E."/>
        </authorList>
    </citation>
    <scope>NUCLEOTIDE SEQUENCE [LARGE SCALE GENOMIC DNA]</scope>
    <source>
        <strain evidence="6 7">LMG 29542</strain>
    </source>
</reference>
<keyword evidence="4" id="KW-0804">Transcription</keyword>
<dbReference type="InterPro" id="IPR036388">
    <property type="entry name" value="WH-like_DNA-bd_sf"/>
</dbReference>
<dbReference type="Gene3D" id="3.40.190.290">
    <property type="match status" value="1"/>
</dbReference>
<dbReference type="CDD" id="cd08421">
    <property type="entry name" value="PBP2_LTTR_like_1"/>
    <property type="match status" value="1"/>
</dbReference>
<comment type="similarity">
    <text evidence="1">Belongs to the LysR transcriptional regulatory family.</text>
</comment>
<dbReference type="GO" id="GO:0003700">
    <property type="term" value="F:DNA-binding transcription factor activity"/>
    <property type="evidence" value="ECO:0007669"/>
    <property type="project" value="InterPro"/>
</dbReference>
<evidence type="ECO:0000313" key="7">
    <source>
        <dbReference type="Proteomes" id="UP000494363"/>
    </source>
</evidence>
<name>A0A6J5E0G5_9BURK</name>
<evidence type="ECO:0000256" key="3">
    <source>
        <dbReference type="ARBA" id="ARBA00023125"/>
    </source>
</evidence>
<evidence type="ECO:0000313" key="6">
    <source>
        <dbReference type="EMBL" id="CAB3759930.1"/>
    </source>
</evidence>
<evidence type="ECO:0000259" key="5">
    <source>
        <dbReference type="PROSITE" id="PS50931"/>
    </source>
</evidence>
<sequence>MRFDLTDMRLFLTVVERGSLTQGAQAMHLALASVSERIAGMEAALGAPLLERNRRGVQATPAGTVLVRHARAILEQVEQMRGELRPYATGLKGRIRLLSNTAALAAFLPPHVSRFLACYPDLSIDLDERPSAEIVPALAEGRADLGIVADIADLGSLQTHLLVQDQLVVVANRSHRVSGGACVAFAEILDEPFVGLSDAALETHLAERASRLGRQLQYRIQMRSLDNVGMLVEAGIGIAILSQASADTLRRPGLVILPLSEPWAARRLHLCARDFAALTPHAHLLAEHLMESAAPRES</sequence>
<dbReference type="FunFam" id="1.10.10.10:FF:000001">
    <property type="entry name" value="LysR family transcriptional regulator"/>
    <property type="match status" value="1"/>
</dbReference>
<dbReference type="PANTHER" id="PTHR30419:SF2">
    <property type="entry name" value="LYSR FAMILY TRANSCRIPTIONAL REGULATOR"/>
    <property type="match status" value="1"/>
</dbReference>
<dbReference type="Pfam" id="PF03466">
    <property type="entry name" value="LysR_substrate"/>
    <property type="match status" value="1"/>
</dbReference>
<dbReference type="PROSITE" id="PS50931">
    <property type="entry name" value="HTH_LYSR"/>
    <property type="match status" value="1"/>
</dbReference>
<organism evidence="6 7">
    <name type="scientific">Paraburkholderia humisilvae</name>
    <dbReference type="NCBI Taxonomy" id="627669"/>
    <lineage>
        <taxon>Bacteria</taxon>
        <taxon>Pseudomonadati</taxon>
        <taxon>Pseudomonadota</taxon>
        <taxon>Betaproteobacteria</taxon>
        <taxon>Burkholderiales</taxon>
        <taxon>Burkholderiaceae</taxon>
        <taxon>Paraburkholderia</taxon>
    </lineage>
</organism>
<dbReference type="InterPro" id="IPR000847">
    <property type="entry name" value="LysR_HTH_N"/>
</dbReference>
<keyword evidence="3" id="KW-0238">DNA-binding</keyword>
<evidence type="ECO:0000256" key="1">
    <source>
        <dbReference type="ARBA" id="ARBA00009437"/>
    </source>
</evidence>